<evidence type="ECO:0000256" key="3">
    <source>
        <dbReference type="ARBA" id="ARBA00023172"/>
    </source>
</evidence>
<dbReference type="PROSITE" id="PS51898">
    <property type="entry name" value="TYR_RECOMBINASE"/>
    <property type="match status" value="1"/>
</dbReference>
<dbReference type="PROSITE" id="PS51900">
    <property type="entry name" value="CB"/>
    <property type="match status" value="1"/>
</dbReference>
<accession>A0A1H9HEA6</accession>
<dbReference type="SUPFAM" id="SSF56349">
    <property type="entry name" value="DNA breaking-rejoining enzymes"/>
    <property type="match status" value="1"/>
</dbReference>
<dbReference type="GO" id="GO:0003677">
    <property type="term" value="F:DNA binding"/>
    <property type="evidence" value="ECO:0007669"/>
    <property type="project" value="UniProtKB-UniRule"/>
</dbReference>
<dbReference type="PANTHER" id="PTHR30349">
    <property type="entry name" value="PHAGE INTEGRASE-RELATED"/>
    <property type="match status" value="1"/>
</dbReference>
<dbReference type="Pfam" id="PF14657">
    <property type="entry name" value="Arm-DNA-bind_4"/>
    <property type="match status" value="1"/>
</dbReference>
<dbReference type="InterPro" id="IPR011010">
    <property type="entry name" value="DNA_brk_join_enz"/>
</dbReference>
<dbReference type="RefSeq" id="WP_089985989.1">
    <property type="nucleotide sequence ID" value="NZ_FMVP01000006.1"/>
</dbReference>
<feature type="domain" description="Core-binding (CB)" evidence="6">
    <location>
        <begin position="59"/>
        <end position="139"/>
    </location>
</feature>
<evidence type="ECO:0000256" key="2">
    <source>
        <dbReference type="ARBA" id="ARBA00023125"/>
    </source>
</evidence>
<dbReference type="InterPro" id="IPR044068">
    <property type="entry name" value="CB"/>
</dbReference>
<evidence type="ECO:0000259" key="6">
    <source>
        <dbReference type="PROSITE" id="PS51900"/>
    </source>
</evidence>
<dbReference type="Pfam" id="PF13102">
    <property type="entry name" value="Phage_int_SAM_5"/>
    <property type="match status" value="1"/>
</dbReference>
<gene>
    <name evidence="7" type="ORF">SAMN02787113_02004</name>
</gene>
<comment type="similarity">
    <text evidence="1">Belongs to the 'phage' integrase family.</text>
</comment>
<evidence type="ECO:0000313" key="8">
    <source>
        <dbReference type="Proteomes" id="UP000199410"/>
    </source>
</evidence>
<evidence type="ECO:0000313" key="7">
    <source>
        <dbReference type="EMBL" id="SEQ60723.1"/>
    </source>
</evidence>
<evidence type="ECO:0000259" key="5">
    <source>
        <dbReference type="PROSITE" id="PS51898"/>
    </source>
</evidence>
<feature type="domain" description="Tyr recombinase" evidence="5">
    <location>
        <begin position="165"/>
        <end position="359"/>
    </location>
</feature>
<evidence type="ECO:0000256" key="4">
    <source>
        <dbReference type="PROSITE-ProRule" id="PRU01248"/>
    </source>
</evidence>
<dbReference type="Gene3D" id="1.10.150.130">
    <property type="match status" value="1"/>
</dbReference>
<dbReference type="Pfam" id="PF00589">
    <property type="entry name" value="Phage_integrase"/>
    <property type="match status" value="1"/>
</dbReference>
<dbReference type="Proteomes" id="UP000199410">
    <property type="component" value="Unassembled WGS sequence"/>
</dbReference>
<dbReference type="GO" id="GO:0015074">
    <property type="term" value="P:DNA integration"/>
    <property type="evidence" value="ECO:0007669"/>
    <property type="project" value="InterPro"/>
</dbReference>
<dbReference type="Gene3D" id="1.10.443.10">
    <property type="entry name" value="Intergrase catalytic core"/>
    <property type="match status" value="1"/>
</dbReference>
<dbReference type="GO" id="GO:0006310">
    <property type="term" value="P:DNA recombination"/>
    <property type="evidence" value="ECO:0007669"/>
    <property type="project" value="UniProtKB-KW"/>
</dbReference>
<dbReference type="EMBL" id="FOEL01000006">
    <property type="protein sequence ID" value="SEQ60723.1"/>
    <property type="molecule type" value="Genomic_DNA"/>
</dbReference>
<sequence>MASFTKRGKTWQYTVSRTINGESKPIRKGGFKTKKEAQVAAAEIESKLNKGLNPVIKLVPIDEYFEQWVSIYKSNTAPPTKVHYKNTLKVIKKNFSKTPMQHIKKSDYQSFLNEYGKTKSKETVKKINAHIRACVREAVDEGIISSDFTRNATISGQDSKKSDEKHINYTESKLLSSYLIESIKEDNRPVYYIILLALKSGMRFAEIIALTRKDFNFKDNTININKTWGYTSSYDEGKKKTKTESSNRIIKMDKVTMSLFNHFFEVIPENIHKLVFYNPASKYKVFSNTGVNKALKKVLRDLKIEEISIHGLRHSHASILFYKGISVQYISERLGHADVDTTIRIYTHLIKELREEDENNTVNILAAL</sequence>
<dbReference type="AlphaFoldDB" id="A0A1H9HEA6"/>
<proteinExistence type="inferred from homology"/>
<dbReference type="CDD" id="cd01189">
    <property type="entry name" value="INT_ICEBs1_C_like"/>
    <property type="match status" value="1"/>
</dbReference>
<reference evidence="7 8" key="1">
    <citation type="submission" date="2016-10" db="EMBL/GenBank/DDBJ databases">
        <authorList>
            <person name="Varghese N."/>
            <person name="Submissions S."/>
        </authorList>
    </citation>
    <scope>NUCLEOTIDE SEQUENCE [LARGE SCALE GENOMIC DNA]</scope>
    <source>
        <strain evidence="7 8">TC-13</strain>
    </source>
</reference>
<dbReference type="InterPro" id="IPR010998">
    <property type="entry name" value="Integrase_recombinase_N"/>
</dbReference>
<name>A0A1H9HEA6_9BACI</name>
<keyword evidence="3" id="KW-0233">DNA recombination</keyword>
<keyword evidence="2 4" id="KW-0238">DNA-binding</keyword>
<dbReference type="InterPro" id="IPR028259">
    <property type="entry name" value="AP2-like_int_N"/>
</dbReference>
<protein>
    <submittedName>
        <fullName evidence="7">Site-specific recombinase XerD</fullName>
    </submittedName>
</protein>
<evidence type="ECO:0000256" key="1">
    <source>
        <dbReference type="ARBA" id="ARBA00008857"/>
    </source>
</evidence>
<dbReference type="InterPro" id="IPR050090">
    <property type="entry name" value="Tyrosine_recombinase_XerCD"/>
</dbReference>
<dbReference type="PANTHER" id="PTHR30349:SF64">
    <property type="entry name" value="PROPHAGE INTEGRASE INTD-RELATED"/>
    <property type="match status" value="1"/>
</dbReference>
<dbReference type="InterPro" id="IPR013762">
    <property type="entry name" value="Integrase-like_cat_sf"/>
</dbReference>
<comment type="caution">
    <text evidence="7">The sequence shown here is derived from an EMBL/GenBank/DDBJ whole genome shotgun (WGS) entry which is preliminary data.</text>
</comment>
<dbReference type="InterPro" id="IPR025269">
    <property type="entry name" value="SAM-like_dom"/>
</dbReference>
<organism evidence="7 8">
    <name type="scientific">Lysinibacillus fusiformis</name>
    <dbReference type="NCBI Taxonomy" id="28031"/>
    <lineage>
        <taxon>Bacteria</taxon>
        <taxon>Bacillati</taxon>
        <taxon>Bacillota</taxon>
        <taxon>Bacilli</taxon>
        <taxon>Bacillales</taxon>
        <taxon>Bacillaceae</taxon>
        <taxon>Lysinibacillus</taxon>
    </lineage>
</organism>
<dbReference type="InterPro" id="IPR002104">
    <property type="entry name" value="Integrase_catalytic"/>
</dbReference>